<dbReference type="InterPro" id="IPR001158">
    <property type="entry name" value="DIX"/>
</dbReference>
<dbReference type="Proteomes" id="UP000335636">
    <property type="component" value="Unassembled WGS sequence"/>
</dbReference>
<evidence type="ECO:0000313" key="10">
    <source>
        <dbReference type="EMBL" id="KAF7476101.1"/>
    </source>
</evidence>
<dbReference type="InterPro" id="IPR036388">
    <property type="entry name" value="WH-like_DNA-bd_sf"/>
</dbReference>
<dbReference type="PROSITE" id="PS50106">
    <property type="entry name" value="PDZ"/>
    <property type="match status" value="1"/>
</dbReference>
<dbReference type="SUPFAM" id="SSF54236">
    <property type="entry name" value="Ubiquitin-like"/>
    <property type="match status" value="1"/>
</dbReference>
<reference evidence="10" key="2">
    <citation type="submission" date="2020-08" db="EMBL/GenBank/DDBJ databases">
        <authorList>
            <person name="Shumante A."/>
            <person name="Zimin A.V."/>
            <person name="Puiu D."/>
            <person name="Salzberg S.L."/>
        </authorList>
    </citation>
    <scope>NUCLEOTIDE SEQUENCE</scope>
    <source>
        <strain evidence="10">WC2-LM</strain>
        <tissue evidence="10">Liver</tissue>
    </source>
</reference>
<dbReference type="GO" id="GO:0005109">
    <property type="term" value="F:frizzled binding"/>
    <property type="evidence" value="ECO:0007669"/>
    <property type="project" value="TreeGrafter"/>
</dbReference>
<dbReference type="EMBL" id="CABDUW010000331">
    <property type="protein sequence ID" value="VTJ65983.1"/>
    <property type="molecule type" value="Genomic_DNA"/>
</dbReference>
<evidence type="ECO:0000313" key="12">
    <source>
        <dbReference type="Proteomes" id="UP000335636"/>
    </source>
</evidence>
<dbReference type="SUPFAM" id="SSF46785">
    <property type="entry name" value="Winged helix' DNA-binding domain"/>
    <property type="match status" value="1"/>
</dbReference>
<dbReference type="Gene3D" id="2.30.42.10">
    <property type="match status" value="1"/>
</dbReference>
<dbReference type="CDD" id="cd06717">
    <property type="entry name" value="PDZ_Dishevelled-like"/>
    <property type="match status" value="1"/>
</dbReference>
<feature type="region of interest" description="Disordered" evidence="7">
    <location>
        <begin position="93"/>
        <end position="252"/>
    </location>
</feature>
<evidence type="ECO:0008006" key="13">
    <source>
        <dbReference type="Google" id="ProtNLM"/>
    </source>
</evidence>
<feature type="compositionally biased region" description="Pro residues" evidence="7">
    <location>
        <begin position="111"/>
        <end position="122"/>
    </location>
</feature>
<reference evidence="11 12" key="1">
    <citation type="submission" date="2019-04" db="EMBL/GenBank/DDBJ databases">
        <authorList>
            <person name="Alioto T."/>
            <person name="Alioto T."/>
        </authorList>
    </citation>
    <scope>NUCLEOTIDE SEQUENCE [LARGE SCALE GENOMIC DNA]</scope>
</reference>
<keyword evidence="5 6" id="KW-0879">Wnt signaling pathway</keyword>
<name>A0A5E4B8J0_MARMO</name>
<evidence type="ECO:0000259" key="9">
    <source>
        <dbReference type="PROSITE" id="PS50841"/>
    </source>
</evidence>
<dbReference type="InterPro" id="IPR036034">
    <property type="entry name" value="PDZ_sf"/>
</dbReference>
<sequence length="523" mass="57115">MAGCSTGGVGAGETKVIYHLDEEETPYLVKIPVPAERITLGDFKSVLQRPAGAKYFFKSMDQDFGVVKEEISDDNARLPCFNGRVVSWLVSSDNPQPEVAPPAHEPRTELVPPPPPLPPLPPERTSGIGDSRPPSFHPNVSGSHENLDPETETESVVSLRRERPRRRDSTGGHRPSGPSRLERHLAGYESSSTLMTSELESTSLGDSDEDDTMSRFSSSTEQSNASRLLKRHRRRRKQRPPRMERTSSFSSVTDSTMSLNIITVTLNMEKYNFLGISIVGQSNERGDGGIYIGSIMKGGAVAADGRIEPGDMLLQVNDMNFENMSNDDAVRVLRDIVHKPGPIVLTVAKCWDPSPQAYFTLPRNEPIQPIDPAAWVSHSAALTGTFPAYPGSSSMSTITSGSSLPDGDSTVHPHGRLVGWPWVGVGPVPYFPLSSLSGCEGRGLSIHMDMASVTKAMAAPESGLEVRDRMWLKITIPNAFLGTTEPGQVAWEWDEATKAKRGEGRVWKENLRLFSTDIRLGCG</sequence>
<dbReference type="InterPro" id="IPR001478">
    <property type="entry name" value="PDZ"/>
</dbReference>
<dbReference type="PROSITE" id="PS50841">
    <property type="entry name" value="DIX"/>
    <property type="match status" value="1"/>
</dbReference>
<dbReference type="GO" id="GO:0005829">
    <property type="term" value="C:cytosol"/>
    <property type="evidence" value="ECO:0007669"/>
    <property type="project" value="TreeGrafter"/>
</dbReference>
<feature type="domain" description="DIX" evidence="9">
    <location>
        <begin position="11"/>
        <end position="93"/>
    </location>
</feature>
<dbReference type="SMART" id="SM00021">
    <property type="entry name" value="DAX"/>
    <property type="match status" value="1"/>
</dbReference>
<dbReference type="Proteomes" id="UP000662637">
    <property type="component" value="Unassembled WGS sequence"/>
</dbReference>
<protein>
    <recommendedName>
        <fullName evidence="13">PDZ domain-containing protein</fullName>
    </recommendedName>
</protein>
<proteinExistence type="inferred from homology"/>
<dbReference type="InterPro" id="IPR003351">
    <property type="entry name" value="Dishevelled_protein_dom"/>
</dbReference>
<feature type="compositionally biased region" description="Basic residues" evidence="7">
    <location>
        <begin position="228"/>
        <end position="240"/>
    </location>
</feature>
<dbReference type="InterPro" id="IPR036390">
    <property type="entry name" value="WH_DNA-bd_sf"/>
</dbReference>
<evidence type="ECO:0000256" key="3">
    <source>
        <dbReference type="ARBA" id="ARBA00022473"/>
    </source>
</evidence>
<dbReference type="FunFam" id="2.40.240.130:FF:000001">
    <property type="entry name" value="Segment polarity protein dishevelled homolog DVL-1"/>
    <property type="match status" value="1"/>
</dbReference>
<dbReference type="InterPro" id="IPR008339">
    <property type="entry name" value="Dishevelled_fam"/>
</dbReference>
<evidence type="ECO:0000256" key="1">
    <source>
        <dbReference type="ARBA" id="ARBA00004496"/>
    </source>
</evidence>
<evidence type="ECO:0000259" key="8">
    <source>
        <dbReference type="PROSITE" id="PS50106"/>
    </source>
</evidence>
<dbReference type="SUPFAM" id="SSF50156">
    <property type="entry name" value="PDZ domain-like"/>
    <property type="match status" value="1"/>
</dbReference>
<dbReference type="InterPro" id="IPR038207">
    <property type="entry name" value="DIX_dom_sf"/>
</dbReference>
<evidence type="ECO:0000256" key="7">
    <source>
        <dbReference type="SAM" id="MobiDB-lite"/>
    </source>
</evidence>
<dbReference type="PRINTS" id="PR01760">
    <property type="entry name" value="DISHEVELLED"/>
</dbReference>
<dbReference type="PANTHER" id="PTHR10878">
    <property type="entry name" value="SEGMENT POLARITY PROTEIN DISHEVELLED"/>
    <property type="match status" value="1"/>
</dbReference>
<dbReference type="Pfam" id="PF00778">
    <property type="entry name" value="DIX"/>
    <property type="match status" value="1"/>
</dbReference>
<gene>
    <name evidence="10" type="ORF">GHT09_012818</name>
    <name evidence="11" type="ORF">MONAX_5E033139</name>
</gene>
<keyword evidence="3" id="KW-0217">Developmental protein</keyword>
<evidence type="ECO:0000256" key="5">
    <source>
        <dbReference type="ARBA" id="ARBA00022687"/>
    </source>
</evidence>
<accession>A0A5E4B8J0</accession>
<organism evidence="11 12">
    <name type="scientific">Marmota monax</name>
    <name type="common">Woodchuck</name>
    <dbReference type="NCBI Taxonomy" id="9995"/>
    <lineage>
        <taxon>Eukaryota</taxon>
        <taxon>Metazoa</taxon>
        <taxon>Chordata</taxon>
        <taxon>Craniata</taxon>
        <taxon>Vertebrata</taxon>
        <taxon>Euteleostomi</taxon>
        <taxon>Mammalia</taxon>
        <taxon>Eutheria</taxon>
        <taxon>Euarchontoglires</taxon>
        <taxon>Glires</taxon>
        <taxon>Rodentia</taxon>
        <taxon>Sciuromorpha</taxon>
        <taxon>Sciuridae</taxon>
        <taxon>Xerinae</taxon>
        <taxon>Marmotini</taxon>
        <taxon>Marmota</taxon>
    </lineage>
</organism>
<evidence type="ECO:0000256" key="2">
    <source>
        <dbReference type="ARBA" id="ARBA00008735"/>
    </source>
</evidence>
<keyword evidence="4" id="KW-0963">Cytoplasm</keyword>
<comment type="similarity">
    <text evidence="2">Belongs to the DSH family.</text>
</comment>
<dbReference type="Pfam" id="PF00595">
    <property type="entry name" value="PDZ"/>
    <property type="match status" value="1"/>
</dbReference>
<comment type="subcellular location">
    <subcellularLocation>
        <location evidence="1">Cytoplasm</location>
    </subcellularLocation>
</comment>
<dbReference type="AlphaFoldDB" id="A0A5E4B8J0"/>
<feature type="compositionally biased region" description="Low complexity" evidence="7">
    <location>
        <begin position="189"/>
        <end position="204"/>
    </location>
</feature>
<dbReference type="Pfam" id="PF02377">
    <property type="entry name" value="Dishevelled"/>
    <property type="match status" value="1"/>
</dbReference>
<feature type="compositionally biased region" description="Basic and acidic residues" evidence="7">
    <location>
        <begin position="159"/>
        <end position="171"/>
    </location>
</feature>
<evidence type="ECO:0000256" key="6">
    <source>
        <dbReference type="PROSITE-ProRule" id="PRU00069"/>
    </source>
</evidence>
<dbReference type="GO" id="GO:0060070">
    <property type="term" value="P:canonical Wnt signaling pathway"/>
    <property type="evidence" value="ECO:0007669"/>
    <property type="project" value="TreeGrafter"/>
</dbReference>
<dbReference type="PANTHER" id="PTHR10878:SF8">
    <property type="entry name" value="SEGMENT POLARITY PROTEIN DISHEVELLED HOMOLOG DVL-2"/>
    <property type="match status" value="1"/>
</dbReference>
<dbReference type="InterPro" id="IPR029071">
    <property type="entry name" value="Ubiquitin-like_domsf"/>
</dbReference>
<evidence type="ECO:0000313" key="11">
    <source>
        <dbReference type="EMBL" id="VTJ65983.1"/>
    </source>
</evidence>
<dbReference type="SMART" id="SM00228">
    <property type="entry name" value="PDZ"/>
    <property type="match status" value="1"/>
</dbReference>
<dbReference type="InterPro" id="IPR015506">
    <property type="entry name" value="Dsh/Dvl-rel"/>
</dbReference>
<feature type="domain" description="PDZ" evidence="8">
    <location>
        <begin position="263"/>
        <end position="335"/>
    </location>
</feature>
<evidence type="ECO:0000256" key="4">
    <source>
        <dbReference type="ARBA" id="ARBA00022490"/>
    </source>
</evidence>
<dbReference type="Gene3D" id="2.40.240.130">
    <property type="match status" value="1"/>
</dbReference>
<dbReference type="EMBL" id="WJEC01002691">
    <property type="protein sequence ID" value="KAF7476101.1"/>
    <property type="molecule type" value="Genomic_DNA"/>
</dbReference>
<feature type="compositionally biased region" description="Polar residues" evidence="7">
    <location>
        <begin position="214"/>
        <end position="226"/>
    </location>
</feature>
<dbReference type="FunFam" id="2.30.42.10:FF:000014">
    <property type="entry name" value="Segment polarity protein dishevelled homolog DVL-3"/>
    <property type="match status" value="1"/>
</dbReference>
<dbReference type="Gene3D" id="1.10.10.10">
    <property type="entry name" value="Winged helix-like DNA-binding domain superfamily/Winged helix DNA-binding domain"/>
    <property type="match status" value="1"/>
</dbReference>
<keyword evidence="12" id="KW-1185">Reference proteome</keyword>